<keyword evidence="2 4" id="KW-0732">Signal</keyword>
<dbReference type="STRING" id="1230338.MOMA_07226"/>
<dbReference type="EMBL" id="ANIN01000002">
    <property type="protein sequence ID" value="ELA08335.1"/>
    <property type="molecule type" value="Genomic_DNA"/>
</dbReference>
<feature type="compositionally biased region" description="Low complexity" evidence="3">
    <location>
        <begin position="52"/>
        <end position="61"/>
    </location>
</feature>
<feature type="region of interest" description="Disordered" evidence="3">
    <location>
        <begin position="39"/>
        <end position="61"/>
    </location>
</feature>
<dbReference type="AlphaFoldDB" id="L2F607"/>
<evidence type="ECO:0000256" key="2">
    <source>
        <dbReference type="ARBA" id="ARBA00022729"/>
    </source>
</evidence>
<name>L2F607_9GAMM</name>
<evidence type="ECO:0000256" key="4">
    <source>
        <dbReference type="SAM" id="SignalP"/>
    </source>
</evidence>
<dbReference type="Gene3D" id="3.40.190.10">
    <property type="entry name" value="Periplasmic binding protein-like II"/>
    <property type="match status" value="2"/>
</dbReference>
<dbReference type="PROSITE" id="PS51257">
    <property type="entry name" value="PROKAR_LIPOPROTEIN"/>
    <property type="match status" value="1"/>
</dbReference>
<dbReference type="SMART" id="SM00062">
    <property type="entry name" value="PBPb"/>
    <property type="match status" value="1"/>
</dbReference>
<keyword evidence="7" id="KW-1185">Reference proteome</keyword>
<dbReference type="InterPro" id="IPR001638">
    <property type="entry name" value="Solute-binding_3/MltF_N"/>
</dbReference>
<organism evidence="6 7">
    <name type="scientific">Moraxella macacae 0408225</name>
    <dbReference type="NCBI Taxonomy" id="1230338"/>
    <lineage>
        <taxon>Bacteria</taxon>
        <taxon>Pseudomonadati</taxon>
        <taxon>Pseudomonadota</taxon>
        <taxon>Gammaproteobacteria</taxon>
        <taxon>Moraxellales</taxon>
        <taxon>Moraxellaceae</taxon>
        <taxon>Moraxella</taxon>
    </lineage>
</organism>
<dbReference type="RefSeq" id="WP_009501888.1">
    <property type="nucleotide sequence ID" value="NZ_ANIN01000002.1"/>
</dbReference>
<feature type="chain" id="PRO_5003958187" evidence="4">
    <location>
        <begin position="26"/>
        <end position="298"/>
    </location>
</feature>
<sequence>MTFKHIYQKLAQKLALGLGVMTLGASLVGMVGCDQSTTNGGGMKANESLTPNDTKTTTAESNTTNHAKILKIAINTSMPPFVYLNDVGTPIGIDIDVIKSIGEKQGFGVEFFPMPWKNLFPSVEAGETDLAISGISFNADRNQKYGLTKSYLYVPSAIVYKTDNPKFKGKSVAKLEDLKGTKVGAMEVAKQMIQMETVGGKENSTYTDTSFLAFKKVLNNEIDATFEDRQLLEYYAKSYPKHKLKIVSYETKENPESQQVIMTKKSNQELLDKLNQGIDELVKSGELKRIEEKWLNAQ</sequence>
<dbReference type="PANTHER" id="PTHR35936:SF19">
    <property type="entry name" value="AMINO-ACID-BINDING PROTEIN YXEM-RELATED"/>
    <property type="match status" value="1"/>
</dbReference>
<evidence type="ECO:0000313" key="7">
    <source>
        <dbReference type="Proteomes" id="UP000023795"/>
    </source>
</evidence>
<comment type="caution">
    <text evidence="6">The sequence shown here is derived from an EMBL/GenBank/DDBJ whole genome shotgun (WGS) entry which is preliminary data.</text>
</comment>
<dbReference type="CDD" id="cd13704">
    <property type="entry name" value="PBP2_HisK"/>
    <property type="match status" value="1"/>
</dbReference>
<dbReference type="PANTHER" id="PTHR35936">
    <property type="entry name" value="MEMBRANE-BOUND LYTIC MUREIN TRANSGLYCOSYLASE F"/>
    <property type="match status" value="1"/>
</dbReference>
<feature type="signal peptide" evidence="4">
    <location>
        <begin position="1"/>
        <end position="25"/>
    </location>
</feature>
<dbReference type="Proteomes" id="UP000023795">
    <property type="component" value="Unassembled WGS sequence"/>
</dbReference>
<gene>
    <name evidence="6" type="ORF">MOMA_07226</name>
</gene>
<dbReference type="Pfam" id="PF00497">
    <property type="entry name" value="SBP_bac_3"/>
    <property type="match status" value="1"/>
</dbReference>
<dbReference type="PATRIC" id="fig|1230338.3.peg.1536"/>
<proteinExistence type="inferred from homology"/>
<evidence type="ECO:0000256" key="3">
    <source>
        <dbReference type="SAM" id="MobiDB-lite"/>
    </source>
</evidence>
<dbReference type="SUPFAM" id="SSF53850">
    <property type="entry name" value="Periplasmic binding protein-like II"/>
    <property type="match status" value="1"/>
</dbReference>
<evidence type="ECO:0000256" key="1">
    <source>
        <dbReference type="ARBA" id="ARBA00010333"/>
    </source>
</evidence>
<evidence type="ECO:0000313" key="6">
    <source>
        <dbReference type="EMBL" id="ELA08335.1"/>
    </source>
</evidence>
<reference evidence="6 7" key="1">
    <citation type="journal article" date="2013" name="Genome Announc.">
        <title>Genome Sequence of Moraxella macacae 0408225, a Novel Bacterial Species Isolated from a Cynomolgus Macaque with Epistaxis.</title>
        <authorList>
            <person name="Ladner J.T."/>
            <person name="Whitehouse C.A."/>
            <person name="Koroleva G.I."/>
            <person name="Palacios G.F."/>
        </authorList>
    </citation>
    <scope>NUCLEOTIDE SEQUENCE [LARGE SCALE GENOMIC DNA]</scope>
    <source>
        <strain evidence="6 7">0408225</strain>
    </source>
</reference>
<protein>
    <submittedName>
        <fullName evidence="6">Extracellular solute-binding protein</fullName>
    </submittedName>
</protein>
<evidence type="ECO:0000259" key="5">
    <source>
        <dbReference type="SMART" id="SM00062"/>
    </source>
</evidence>
<feature type="domain" description="Solute-binding protein family 3/N-terminal" evidence="5">
    <location>
        <begin position="69"/>
        <end position="298"/>
    </location>
</feature>
<accession>L2F607</accession>
<dbReference type="eggNOG" id="COG0834">
    <property type="taxonomic scope" value="Bacteria"/>
</dbReference>
<dbReference type="OrthoDB" id="368476at2"/>
<comment type="similarity">
    <text evidence="1">Belongs to the bacterial solute-binding protein 3 family.</text>
</comment>